<evidence type="ECO:0000313" key="11">
    <source>
        <dbReference type="Proteomes" id="UP000652074"/>
    </source>
</evidence>
<dbReference type="RefSeq" id="WP_169205994.1">
    <property type="nucleotide sequence ID" value="NZ_CP059560.1"/>
</dbReference>
<dbReference type="EMBL" id="WTVR01000014">
    <property type="protein sequence ID" value="NMF88574.1"/>
    <property type="molecule type" value="Genomic_DNA"/>
</dbReference>
<evidence type="ECO:0000259" key="8">
    <source>
        <dbReference type="Pfam" id="PF02770"/>
    </source>
</evidence>
<dbReference type="Pfam" id="PF02771">
    <property type="entry name" value="Acyl-CoA_dh_N"/>
    <property type="match status" value="1"/>
</dbReference>
<comment type="similarity">
    <text evidence="2 6">Belongs to the acyl-CoA dehydrogenase family.</text>
</comment>
<dbReference type="CDD" id="cd00567">
    <property type="entry name" value="ACAD"/>
    <property type="match status" value="1"/>
</dbReference>
<evidence type="ECO:0000256" key="2">
    <source>
        <dbReference type="ARBA" id="ARBA00009347"/>
    </source>
</evidence>
<dbReference type="InterPro" id="IPR036250">
    <property type="entry name" value="AcylCo_DH-like_C"/>
</dbReference>
<evidence type="ECO:0000256" key="6">
    <source>
        <dbReference type="RuleBase" id="RU362125"/>
    </source>
</evidence>
<keyword evidence="3 6" id="KW-0285">Flavoprotein</keyword>
<evidence type="ECO:0000256" key="1">
    <source>
        <dbReference type="ARBA" id="ARBA00001974"/>
    </source>
</evidence>
<dbReference type="SUPFAM" id="SSF56645">
    <property type="entry name" value="Acyl-CoA dehydrogenase NM domain-like"/>
    <property type="match status" value="1"/>
</dbReference>
<dbReference type="InterPro" id="IPR013786">
    <property type="entry name" value="AcylCoA_DH/ox_N"/>
</dbReference>
<dbReference type="PANTHER" id="PTHR43884">
    <property type="entry name" value="ACYL-COA DEHYDROGENASE"/>
    <property type="match status" value="1"/>
</dbReference>
<evidence type="ECO:0000256" key="4">
    <source>
        <dbReference type="ARBA" id="ARBA00022827"/>
    </source>
</evidence>
<dbReference type="InterPro" id="IPR046373">
    <property type="entry name" value="Acyl-CoA_Oxase/DH_mid-dom_sf"/>
</dbReference>
<evidence type="ECO:0000313" key="10">
    <source>
        <dbReference type="EMBL" id="NMF88574.1"/>
    </source>
</evidence>
<dbReference type="Gene3D" id="2.40.110.10">
    <property type="entry name" value="Butyryl-CoA Dehydrogenase, subunit A, domain 2"/>
    <property type="match status" value="1"/>
</dbReference>
<dbReference type="Pfam" id="PF00441">
    <property type="entry name" value="Acyl-CoA_dh_1"/>
    <property type="match status" value="1"/>
</dbReference>
<dbReference type="PANTHER" id="PTHR43884:SF20">
    <property type="entry name" value="ACYL-COA DEHYDROGENASE FADE28"/>
    <property type="match status" value="1"/>
</dbReference>
<dbReference type="Pfam" id="PF02770">
    <property type="entry name" value="Acyl-CoA_dh_M"/>
    <property type="match status" value="1"/>
</dbReference>
<proteinExistence type="inferred from homology"/>
<dbReference type="Gene3D" id="1.10.540.10">
    <property type="entry name" value="Acyl-CoA dehydrogenase/oxidase, N-terminal domain"/>
    <property type="match status" value="1"/>
</dbReference>
<comment type="caution">
    <text evidence="10">The sequence shown here is derived from an EMBL/GenBank/DDBJ whole genome shotgun (WGS) entry which is preliminary data.</text>
</comment>
<dbReference type="InterPro" id="IPR009100">
    <property type="entry name" value="AcylCoA_DH/oxidase_NM_dom_sf"/>
</dbReference>
<feature type="domain" description="Acyl-CoA dehydrogenase/oxidase N-terminal" evidence="9">
    <location>
        <begin position="6"/>
        <end position="117"/>
    </location>
</feature>
<dbReference type="InterPro" id="IPR006091">
    <property type="entry name" value="Acyl-CoA_Oxase/DH_mid-dom"/>
</dbReference>
<reference evidence="10 11" key="1">
    <citation type="submission" date="2019-12" db="EMBL/GenBank/DDBJ databases">
        <title>Comparative genomics gives insights into the taxonomy of the Azoarcus-Aromatoleum group and reveals separate origins of nif in the plant-associated Azoarcus and non-plant-associated Aromatoleum sub-groups.</title>
        <authorList>
            <person name="Lafos M."/>
            <person name="Maluk M."/>
            <person name="Batista M."/>
            <person name="Junghare M."/>
            <person name="Carmona M."/>
            <person name="Faoro H."/>
            <person name="Cruz L.M."/>
            <person name="Battistoni F."/>
            <person name="De Souza E."/>
            <person name="Pedrosa F."/>
            <person name="Chen W.-M."/>
            <person name="Poole P.S."/>
            <person name="Dixon R.A."/>
            <person name="James E.K."/>
        </authorList>
    </citation>
    <scope>NUCLEOTIDE SEQUENCE [LARGE SCALE GENOMIC DNA]</scope>
    <source>
        <strain evidence="10 11">ToN1</strain>
    </source>
</reference>
<evidence type="ECO:0000259" key="7">
    <source>
        <dbReference type="Pfam" id="PF00441"/>
    </source>
</evidence>
<organism evidence="10 11">
    <name type="scientific">Aromatoleum petrolei</name>
    <dbReference type="NCBI Taxonomy" id="76116"/>
    <lineage>
        <taxon>Bacteria</taxon>
        <taxon>Pseudomonadati</taxon>
        <taxon>Pseudomonadota</taxon>
        <taxon>Betaproteobacteria</taxon>
        <taxon>Rhodocyclales</taxon>
        <taxon>Rhodocyclaceae</taxon>
        <taxon>Aromatoleum</taxon>
    </lineage>
</organism>
<dbReference type="InterPro" id="IPR037069">
    <property type="entry name" value="AcylCoA_DH/ox_N_sf"/>
</dbReference>
<gene>
    <name evidence="10" type="ORF">GPA26_08745</name>
</gene>
<evidence type="ECO:0000259" key="9">
    <source>
        <dbReference type="Pfam" id="PF02771"/>
    </source>
</evidence>
<feature type="domain" description="Acyl-CoA dehydrogenase/oxidase C-terminal" evidence="7">
    <location>
        <begin position="228"/>
        <end position="374"/>
    </location>
</feature>
<keyword evidence="4 6" id="KW-0274">FAD</keyword>
<feature type="domain" description="Acyl-CoA oxidase/dehydrogenase middle" evidence="8">
    <location>
        <begin position="122"/>
        <end position="214"/>
    </location>
</feature>
<dbReference type="InterPro" id="IPR009075">
    <property type="entry name" value="AcylCo_DH/oxidase_C"/>
</dbReference>
<dbReference type="Gene3D" id="1.20.140.10">
    <property type="entry name" value="Butyryl-CoA Dehydrogenase, subunit A, domain 3"/>
    <property type="match status" value="1"/>
</dbReference>
<comment type="cofactor">
    <cofactor evidence="1 6">
        <name>FAD</name>
        <dbReference type="ChEBI" id="CHEBI:57692"/>
    </cofactor>
</comment>
<evidence type="ECO:0000256" key="3">
    <source>
        <dbReference type="ARBA" id="ARBA00022630"/>
    </source>
</evidence>
<name>A0ABX1MR37_9RHOO</name>
<accession>A0ABX1MR37</accession>
<sequence length="377" mass="40146">MDFNYSEEQQMLTDTIGRFVEKTYDFESRRKLAKTELGFSREHWSTLAEMGLMALVVPEEFGGMGGSPVETLIVMEAFGRGLVLEPYVGTAVVAANLITEAGNVAQKEAMLGAIADGSRRFALAALEPQGRFDLWDVATRATSDGAGYVLDGRKAVVLGGDSADTLIISARTSGRTTDRVGISLFLVDAKAPGLTIEGFPNLDGQRSAEVTLSNVRVGSEALLGARDAGYPSLEWAVDHGIAALCAEAVGVMSKLLDTTAEYLRTRKQFGKPIGSFQALQHAAADMLTALEQCRSAAVMAAAKVDSADAAERRAAISAAKTIVGQAGRAIGKHAVQLHGGMGMTDELAVGHYFKRLLCIDMTWGDSDHHIEQYAALL</sequence>
<keyword evidence="5 6" id="KW-0560">Oxidoreductase</keyword>
<protein>
    <submittedName>
        <fullName evidence="10">Pimeloyl-CoA dehydrogenase small subunit</fullName>
    </submittedName>
</protein>
<evidence type="ECO:0000256" key="5">
    <source>
        <dbReference type="ARBA" id="ARBA00023002"/>
    </source>
</evidence>
<keyword evidence="11" id="KW-1185">Reference proteome</keyword>
<dbReference type="SUPFAM" id="SSF47203">
    <property type="entry name" value="Acyl-CoA dehydrogenase C-terminal domain-like"/>
    <property type="match status" value="1"/>
</dbReference>
<dbReference type="Proteomes" id="UP000652074">
    <property type="component" value="Unassembled WGS sequence"/>
</dbReference>